<accession>A0A1C4YIZ5</accession>
<evidence type="ECO:0000313" key="2">
    <source>
        <dbReference type="EMBL" id="SCF20321.1"/>
    </source>
</evidence>
<gene>
    <name evidence="2" type="ORF">GA0074696_3399</name>
</gene>
<name>A0A1C4YIZ5_9ACTN</name>
<evidence type="ECO:0000313" key="3">
    <source>
        <dbReference type="Proteomes" id="UP000198228"/>
    </source>
</evidence>
<sequence>MRTVTIRRSVLALVAAAALLAGCGDGGDGGGEPESTGPTDNGVSALAPDEILARATTAMKEAKSYRIKGSIKADDGKMDLDLRVAGSDVGGKVSQDGATVELLAVGGQEYIRPDATFWQQNLDSPEAARNVVKLMGDKWAKVPADNKDFADLFGVTSVDEMLEPDGPLTKGETRDIDGVQTIGLVDTSAKGGTIYIATTGKSYPIALQSKDGAEGQLTFSDFGATFDDVQAPPEAQVVDFEELRRK</sequence>
<feature type="signal peptide" evidence="1">
    <location>
        <begin position="1"/>
        <end position="23"/>
    </location>
</feature>
<organism evidence="2 3">
    <name type="scientific">Micromonospora purpureochromogenes</name>
    <dbReference type="NCBI Taxonomy" id="47872"/>
    <lineage>
        <taxon>Bacteria</taxon>
        <taxon>Bacillati</taxon>
        <taxon>Actinomycetota</taxon>
        <taxon>Actinomycetes</taxon>
        <taxon>Micromonosporales</taxon>
        <taxon>Micromonosporaceae</taxon>
        <taxon>Micromonospora</taxon>
    </lineage>
</organism>
<protein>
    <recommendedName>
        <fullName evidence="4">Lipoprotein LprG</fullName>
    </recommendedName>
</protein>
<dbReference type="EMBL" id="LT607410">
    <property type="protein sequence ID" value="SCF20321.1"/>
    <property type="molecule type" value="Genomic_DNA"/>
</dbReference>
<dbReference type="PROSITE" id="PS51257">
    <property type="entry name" value="PROKAR_LIPOPROTEIN"/>
    <property type="match status" value="1"/>
</dbReference>
<dbReference type="Proteomes" id="UP000198228">
    <property type="component" value="Chromosome I"/>
</dbReference>
<keyword evidence="1" id="KW-0732">Signal</keyword>
<feature type="chain" id="PRO_5038727982" description="Lipoprotein LprG" evidence="1">
    <location>
        <begin position="24"/>
        <end position="246"/>
    </location>
</feature>
<reference evidence="2 3" key="1">
    <citation type="submission" date="2016-06" db="EMBL/GenBank/DDBJ databases">
        <authorList>
            <person name="Kjaerup R.B."/>
            <person name="Dalgaard T.S."/>
            <person name="Juul-Madsen H.R."/>
        </authorList>
    </citation>
    <scope>NUCLEOTIDE SEQUENCE [LARGE SCALE GENOMIC DNA]</scope>
    <source>
        <strain evidence="2 3">DSM 43821</strain>
    </source>
</reference>
<evidence type="ECO:0000256" key="1">
    <source>
        <dbReference type="SAM" id="SignalP"/>
    </source>
</evidence>
<proteinExistence type="predicted"/>
<dbReference type="AlphaFoldDB" id="A0A1C4YIZ5"/>
<evidence type="ECO:0008006" key="4">
    <source>
        <dbReference type="Google" id="ProtNLM"/>
    </source>
</evidence>
<dbReference type="Gene3D" id="2.50.20.20">
    <property type="match status" value="1"/>
</dbReference>